<sequence>MRVSLKSSFSNDCLSCWEGIPLRRAGVRIKGAILSRERMAPFKSPKRTQGALPLDPAQWQLWA</sequence>
<proteinExistence type="predicted"/>
<accession>A0A8S5UKV2</accession>
<dbReference type="EMBL" id="BK016103">
    <property type="protein sequence ID" value="DAF95125.1"/>
    <property type="molecule type" value="Genomic_DNA"/>
</dbReference>
<protein>
    <submittedName>
        <fullName evidence="1">Uncharacterized protein</fullName>
    </submittedName>
</protein>
<reference evidence="1" key="1">
    <citation type="journal article" date="2021" name="Proc. Natl. Acad. Sci. U.S.A.">
        <title>A Catalog of Tens of Thousands of Viruses from Human Metagenomes Reveals Hidden Associations with Chronic Diseases.</title>
        <authorList>
            <person name="Tisza M.J."/>
            <person name="Buck C.B."/>
        </authorList>
    </citation>
    <scope>NUCLEOTIDE SEQUENCE</scope>
    <source>
        <strain evidence="1">Ctjdk2</strain>
    </source>
</reference>
<organism evidence="1">
    <name type="scientific">Siphoviridae sp. ctjdk2</name>
    <dbReference type="NCBI Taxonomy" id="2825635"/>
    <lineage>
        <taxon>Viruses</taxon>
        <taxon>Duplodnaviria</taxon>
        <taxon>Heunggongvirae</taxon>
        <taxon>Uroviricota</taxon>
        <taxon>Caudoviricetes</taxon>
    </lineage>
</organism>
<evidence type="ECO:0000313" key="1">
    <source>
        <dbReference type="EMBL" id="DAF95125.1"/>
    </source>
</evidence>
<name>A0A8S5UKV2_9CAUD</name>